<dbReference type="GO" id="GO:0022627">
    <property type="term" value="C:cytosolic small ribosomal subunit"/>
    <property type="evidence" value="ECO:0007669"/>
    <property type="project" value="TreeGrafter"/>
</dbReference>
<dbReference type="Proteomes" id="UP000809243">
    <property type="component" value="Unassembled WGS sequence"/>
</dbReference>
<name>A0A938YYU7_9ARCH</name>
<dbReference type="NCBIfam" id="NF001749">
    <property type="entry name" value="PRK00474.1"/>
    <property type="match status" value="1"/>
</dbReference>
<evidence type="ECO:0000256" key="6">
    <source>
        <dbReference type="SAM" id="MobiDB-lite"/>
    </source>
</evidence>
<feature type="region of interest" description="Disordered" evidence="6">
    <location>
        <begin position="1"/>
        <end position="22"/>
    </location>
</feature>
<protein>
    <recommendedName>
        <fullName evidence="5">30S ribosomal protein S9</fullName>
    </recommendedName>
</protein>
<dbReference type="InterPro" id="IPR014721">
    <property type="entry name" value="Ribsml_uS5_D2-typ_fold_subgr"/>
</dbReference>
<dbReference type="GO" id="GO:0003723">
    <property type="term" value="F:RNA binding"/>
    <property type="evidence" value="ECO:0007669"/>
    <property type="project" value="TreeGrafter"/>
</dbReference>
<organism evidence="7 8">
    <name type="scientific">Candidatus Iainarchaeum sp</name>
    <dbReference type="NCBI Taxonomy" id="3101447"/>
    <lineage>
        <taxon>Archaea</taxon>
        <taxon>Candidatus Iainarchaeota</taxon>
        <taxon>Candidatus Iainarchaeia</taxon>
        <taxon>Candidatus Iainarchaeales</taxon>
        <taxon>Candidatus Iainarchaeaceae</taxon>
        <taxon>Candidatus Iainarchaeum</taxon>
    </lineage>
</organism>
<evidence type="ECO:0000256" key="4">
    <source>
        <dbReference type="RuleBase" id="RU003815"/>
    </source>
</evidence>
<dbReference type="Gene3D" id="3.30.230.10">
    <property type="match status" value="1"/>
</dbReference>
<gene>
    <name evidence="7" type="ORF">JW744_05300</name>
</gene>
<comment type="caution">
    <text evidence="7">The sequence shown here is derived from an EMBL/GenBank/DDBJ whole genome shotgun (WGS) entry which is preliminary data.</text>
</comment>
<reference evidence="7" key="1">
    <citation type="submission" date="2021-01" db="EMBL/GenBank/DDBJ databases">
        <title>Active Sulfur Cycling in an Early Earth Analoge.</title>
        <authorList>
            <person name="Hahn C.R."/>
            <person name="Youssef N.H."/>
            <person name="Elshahed M."/>
        </authorList>
    </citation>
    <scope>NUCLEOTIDE SEQUENCE</scope>
    <source>
        <strain evidence="7">Zod_Metabat.1151</strain>
    </source>
</reference>
<evidence type="ECO:0000256" key="2">
    <source>
        <dbReference type="ARBA" id="ARBA00022980"/>
    </source>
</evidence>
<dbReference type="AlphaFoldDB" id="A0A938YYU7"/>
<evidence type="ECO:0000256" key="3">
    <source>
        <dbReference type="ARBA" id="ARBA00023274"/>
    </source>
</evidence>
<dbReference type="GO" id="GO:0003735">
    <property type="term" value="F:structural constituent of ribosome"/>
    <property type="evidence" value="ECO:0007669"/>
    <property type="project" value="InterPro"/>
</dbReference>
<dbReference type="PANTHER" id="PTHR21569:SF16">
    <property type="entry name" value="RIBOSOMAL PROTEIN S16"/>
    <property type="match status" value="1"/>
</dbReference>
<proteinExistence type="inferred from homology"/>
<keyword evidence="3 4" id="KW-0687">Ribonucleoprotein</keyword>
<dbReference type="GO" id="GO:0000462">
    <property type="term" value="P:maturation of SSU-rRNA from tricistronic rRNA transcript (SSU-rRNA, 5.8S rRNA, LSU-rRNA)"/>
    <property type="evidence" value="ECO:0007669"/>
    <property type="project" value="TreeGrafter"/>
</dbReference>
<sequence>MQGKKKKKRKTGINSKAKKKMAVARATIKKGTGKIKINNRGISVFQPAYLKRFIGEPLEMAPAAKEVDIKVKVKGGGFMGQAAAARSAIAKALVQYSKDNKLRAAFLAYDRMLLVDDVRRVESKKPLGTKARKKKQKSKR</sequence>
<dbReference type="PROSITE" id="PS00360">
    <property type="entry name" value="RIBOSOMAL_S9"/>
    <property type="match status" value="1"/>
</dbReference>
<evidence type="ECO:0000313" key="7">
    <source>
        <dbReference type="EMBL" id="MBN2067858.1"/>
    </source>
</evidence>
<comment type="similarity">
    <text evidence="1 4">Belongs to the universal ribosomal protein uS9 family.</text>
</comment>
<keyword evidence="2 4" id="KW-0689">Ribosomal protein</keyword>
<dbReference type="EMBL" id="JAFGDB010000093">
    <property type="protein sequence ID" value="MBN2067858.1"/>
    <property type="molecule type" value="Genomic_DNA"/>
</dbReference>
<dbReference type="InterPro" id="IPR000754">
    <property type="entry name" value="Ribosomal_uS9"/>
</dbReference>
<dbReference type="Pfam" id="PF00380">
    <property type="entry name" value="Ribosomal_S9"/>
    <property type="match status" value="1"/>
</dbReference>
<dbReference type="GO" id="GO:0006412">
    <property type="term" value="P:translation"/>
    <property type="evidence" value="ECO:0007669"/>
    <property type="project" value="InterPro"/>
</dbReference>
<evidence type="ECO:0000256" key="1">
    <source>
        <dbReference type="ARBA" id="ARBA00005251"/>
    </source>
</evidence>
<dbReference type="SUPFAM" id="SSF54211">
    <property type="entry name" value="Ribosomal protein S5 domain 2-like"/>
    <property type="match status" value="1"/>
</dbReference>
<evidence type="ECO:0000256" key="5">
    <source>
        <dbReference type="RuleBase" id="RU003817"/>
    </source>
</evidence>
<dbReference type="PANTHER" id="PTHR21569">
    <property type="entry name" value="RIBOSOMAL PROTEIN S9"/>
    <property type="match status" value="1"/>
</dbReference>
<accession>A0A938YYU7</accession>
<evidence type="ECO:0000313" key="8">
    <source>
        <dbReference type="Proteomes" id="UP000809243"/>
    </source>
</evidence>
<dbReference type="InterPro" id="IPR020568">
    <property type="entry name" value="Ribosomal_Su5_D2-typ_SF"/>
</dbReference>
<dbReference type="InterPro" id="IPR020574">
    <property type="entry name" value="Ribosomal_uS9_CS"/>
</dbReference>